<dbReference type="Gene3D" id="2.120.10.80">
    <property type="entry name" value="Kelch-type beta propeller"/>
    <property type="match status" value="1"/>
</dbReference>
<feature type="compositionally biased region" description="Basic and acidic residues" evidence="1">
    <location>
        <begin position="1"/>
        <end position="11"/>
    </location>
</feature>
<dbReference type="AlphaFoldDB" id="A0A0A8Z6V8"/>
<organism evidence="2">
    <name type="scientific">Arundo donax</name>
    <name type="common">Giant reed</name>
    <name type="synonym">Donax arundinaceus</name>
    <dbReference type="NCBI Taxonomy" id="35708"/>
    <lineage>
        <taxon>Eukaryota</taxon>
        <taxon>Viridiplantae</taxon>
        <taxon>Streptophyta</taxon>
        <taxon>Embryophyta</taxon>
        <taxon>Tracheophyta</taxon>
        <taxon>Spermatophyta</taxon>
        <taxon>Magnoliopsida</taxon>
        <taxon>Liliopsida</taxon>
        <taxon>Poales</taxon>
        <taxon>Poaceae</taxon>
        <taxon>PACMAD clade</taxon>
        <taxon>Arundinoideae</taxon>
        <taxon>Arundineae</taxon>
        <taxon>Arundo</taxon>
    </lineage>
</organism>
<proteinExistence type="predicted"/>
<reference evidence="2" key="1">
    <citation type="submission" date="2014-09" db="EMBL/GenBank/DDBJ databases">
        <authorList>
            <person name="Magalhaes I.L.F."/>
            <person name="Oliveira U."/>
            <person name="Santos F.R."/>
            <person name="Vidigal T.H.D.A."/>
            <person name="Brescovit A.D."/>
            <person name="Santos A.J."/>
        </authorList>
    </citation>
    <scope>NUCLEOTIDE SEQUENCE</scope>
    <source>
        <tissue evidence="2">Shoot tissue taken approximately 20 cm above the soil surface</tissue>
    </source>
</reference>
<dbReference type="InterPro" id="IPR012871">
    <property type="entry name" value="DUF1668_ORYSA"/>
</dbReference>
<dbReference type="PANTHER" id="PTHR33085">
    <property type="entry name" value="OS12G0113100 PROTEIN-RELATED"/>
    <property type="match status" value="1"/>
</dbReference>
<dbReference type="InterPro" id="IPR015915">
    <property type="entry name" value="Kelch-typ_b-propeller"/>
</dbReference>
<evidence type="ECO:0000313" key="2">
    <source>
        <dbReference type="EMBL" id="JAD32505.1"/>
    </source>
</evidence>
<reference evidence="2" key="2">
    <citation type="journal article" date="2015" name="Data Brief">
        <title>Shoot transcriptome of the giant reed, Arundo donax.</title>
        <authorList>
            <person name="Barrero R.A."/>
            <person name="Guerrero F.D."/>
            <person name="Moolhuijzen P."/>
            <person name="Goolsby J.A."/>
            <person name="Tidwell J."/>
            <person name="Bellgard S.E."/>
            <person name="Bellgard M.I."/>
        </authorList>
    </citation>
    <scope>NUCLEOTIDE SEQUENCE</scope>
    <source>
        <tissue evidence="2">Shoot tissue taken approximately 20 cm above the soil surface</tissue>
    </source>
</reference>
<dbReference type="SUPFAM" id="SSF117281">
    <property type="entry name" value="Kelch motif"/>
    <property type="match status" value="1"/>
</dbReference>
<accession>A0A0A8Z6V8</accession>
<name>A0A0A8Z6V8_ARUDO</name>
<evidence type="ECO:0000256" key="1">
    <source>
        <dbReference type="SAM" id="MobiDB-lite"/>
    </source>
</evidence>
<dbReference type="Pfam" id="PF07893">
    <property type="entry name" value="DUF1668"/>
    <property type="match status" value="1"/>
</dbReference>
<dbReference type="PANTHER" id="PTHR33085:SF132">
    <property type="entry name" value="OS02G0198100 PROTEIN"/>
    <property type="match status" value="1"/>
</dbReference>
<protein>
    <submittedName>
        <fullName evidence="2">Uncharacterized protein</fullName>
    </submittedName>
</protein>
<sequence>MAAKRSREDTTHSPPDLTTKLSDDAVESSANFAKPLYLVAALWAEQPRPAYSVSMVDAAAAAGGNEPRRARTLAQLAGAEQGMSFVAAHSTHGSWIVGVGGLQGGAIIYDPSTQRTLQAPDISYPKHEPVLISHRGKVYAISRSPKVNRNLGSDFEPWFESLNFNKVVPCIYHNGCPSWKRLPSPPFFPCFLSPKDFRNPPEITVSSYAAFGSHILLSLEQQGTGTYAFHVGKKTWEKVCDQSLPFVGQAIPLGGSLFACHVKSNNVAAAATSVFHMSIKVFTPSSGKPTTNLSIQEFPVVSAEGFLWPLFCPLGKGSFCSIRWGGSSHQSRKAKYLKDSQISSKAKRSPQVILTTFQVVNTEDILAACQTESTKAKDLHVAVQVKQQNQTYKFRSKNRLVVSDMPVVAAMSISRDREHTDEGTTETWRGYR</sequence>
<feature type="region of interest" description="Disordered" evidence="1">
    <location>
        <begin position="1"/>
        <end position="22"/>
    </location>
</feature>
<dbReference type="EMBL" id="GBRH01265390">
    <property type="protein sequence ID" value="JAD32505.1"/>
    <property type="molecule type" value="Transcribed_RNA"/>
</dbReference>